<comment type="caution">
    <text evidence="2">The sequence shown here is derived from an EMBL/GenBank/DDBJ whole genome shotgun (WGS) entry which is preliminary data.</text>
</comment>
<keyword evidence="1" id="KW-0472">Membrane</keyword>
<protein>
    <submittedName>
        <fullName evidence="2">Uncharacterized membrane protein YbaN (DUF454 family)</fullName>
    </submittedName>
</protein>
<proteinExistence type="predicted"/>
<dbReference type="EMBL" id="JAGGKX010000018">
    <property type="protein sequence ID" value="MBP1970932.1"/>
    <property type="molecule type" value="Genomic_DNA"/>
</dbReference>
<evidence type="ECO:0000256" key="1">
    <source>
        <dbReference type="SAM" id="Phobius"/>
    </source>
</evidence>
<keyword evidence="1" id="KW-1133">Transmembrane helix</keyword>
<accession>A0ABS4IJ20</accession>
<evidence type="ECO:0000313" key="2">
    <source>
        <dbReference type="EMBL" id="MBP1970932.1"/>
    </source>
</evidence>
<feature type="transmembrane region" description="Helical" evidence="1">
    <location>
        <begin position="7"/>
        <end position="25"/>
    </location>
</feature>
<organism evidence="2 3">
    <name type="scientific">Virgibacillus natechei</name>
    <dbReference type="NCBI Taxonomy" id="1216297"/>
    <lineage>
        <taxon>Bacteria</taxon>
        <taxon>Bacillati</taxon>
        <taxon>Bacillota</taxon>
        <taxon>Bacilli</taxon>
        <taxon>Bacillales</taxon>
        <taxon>Bacillaceae</taxon>
        <taxon>Virgibacillus</taxon>
    </lineage>
</organism>
<evidence type="ECO:0000313" key="3">
    <source>
        <dbReference type="Proteomes" id="UP001519345"/>
    </source>
</evidence>
<gene>
    <name evidence="2" type="ORF">J2Z83_003068</name>
</gene>
<feature type="transmembrane region" description="Helical" evidence="1">
    <location>
        <begin position="31"/>
        <end position="48"/>
    </location>
</feature>
<sequence length="53" mass="6116">MGFKKRVILAIVFFAVALTLIFMFFNPGTMQSLLLVITAFCTILIMQYKRPEK</sequence>
<name>A0ABS4IJ20_9BACI</name>
<keyword evidence="3" id="KW-1185">Reference proteome</keyword>
<dbReference type="Proteomes" id="UP001519345">
    <property type="component" value="Unassembled WGS sequence"/>
</dbReference>
<keyword evidence="1" id="KW-0812">Transmembrane</keyword>
<reference evidence="2 3" key="1">
    <citation type="submission" date="2021-03" db="EMBL/GenBank/DDBJ databases">
        <title>Genomic Encyclopedia of Type Strains, Phase IV (KMG-IV): sequencing the most valuable type-strain genomes for metagenomic binning, comparative biology and taxonomic classification.</title>
        <authorList>
            <person name="Goeker M."/>
        </authorList>
    </citation>
    <scope>NUCLEOTIDE SEQUENCE [LARGE SCALE GENOMIC DNA]</scope>
    <source>
        <strain evidence="2 3">DSM 25609</strain>
    </source>
</reference>